<dbReference type="AlphaFoldDB" id="A0A5D0HKX7"/>
<reference evidence="3 4" key="1">
    <citation type="submission" date="2019-08" db="EMBL/GenBank/DDBJ databases">
        <title>Seonamhaeicola sediminis sp. nov., isolated from marine sediment.</title>
        <authorList>
            <person name="Cao W.R."/>
        </authorList>
    </citation>
    <scope>NUCLEOTIDE SEQUENCE [LARGE SCALE GENOMIC DNA]</scope>
    <source>
        <strain evidence="3 4">B011</strain>
    </source>
</reference>
<dbReference type="InterPro" id="IPR051199">
    <property type="entry name" value="LPS_LOS_Heptosyltrfase"/>
</dbReference>
<evidence type="ECO:0000313" key="4">
    <source>
        <dbReference type="Proteomes" id="UP000323930"/>
    </source>
</evidence>
<dbReference type="GO" id="GO:0005829">
    <property type="term" value="C:cytosol"/>
    <property type="evidence" value="ECO:0007669"/>
    <property type="project" value="TreeGrafter"/>
</dbReference>
<sequence>MRFKRKVNKLRGRIMGRLTKNVGTSFKANERIADVSQVKRILISRPNHRLGNQLLLTPLVQEVENTFPNCKIDLFVKGGVANLVFKNYDRIDTIIELPRKPFNKLLTYGLTWLKLKKRKYDLVINVDKNSSSGRLSTKFSRGTFKIFGDVNEDILKQFKDHEHMSKYPIYNLRYYLEALGLPKNTNPLPLLDIKLTEEEVSKGKAILGDLVKNSKPILCIYTNATGNKCYSEDWWEQFYQRLLNDYPNYNIIELLPVENISRIGFKAPHFYSKDVREMGGVLRNIDVFIAADNGVMHLASASLVTTVGFFKTTKEAIYAPYGNGSFDINTNDTLIDDWFVQIDQLLG</sequence>
<organism evidence="3 4">
    <name type="scientific">Seonamhaeicola marinus</name>
    <dbReference type="NCBI Taxonomy" id="1912246"/>
    <lineage>
        <taxon>Bacteria</taxon>
        <taxon>Pseudomonadati</taxon>
        <taxon>Bacteroidota</taxon>
        <taxon>Flavobacteriia</taxon>
        <taxon>Flavobacteriales</taxon>
        <taxon>Flavobacteriaceae</taxon>
    </lineage>
</organism>
<dbReference type="PANTHER" id="PTHR30160">
    <property type="entry name" value="TETRAACYLDISACCHARIDE 4'-KINASE-RELATED"/>
    <property type="match status" value="1"/>
</dbReference>
<evidence type="ECO:0000256" key="1">
    <source>
        <dbReference type="ARBA" id="ARBA00022676"/>
    </source>
</evidence>
<dbReference type="Gene3D" id="3.40.50.2000">
    <property type="entry name" value="Glycogen Phosphorylase B"/>
    <property type="match status" value="2"/>
</dbReference>
<dbReference type="InterPro" id="IPR002201">
    <property type="entry name" value="Glyco_trans_9"/>
</dbReference>
<keyword evidence="4" id="KW-1185">Reference proteome</keyword>
<comment type="caution">
    <text evidence="3">The sequence shown here is derived from an EMBL/GenBank/DDBJ whole genome shotgun (WGS) entry which is preliminary data.</text>
</comment>
<dbReference type="SUPFAM" id="SSF53756">
    <property type="entry name" value="UDP-Glycosyltransferase/glycogen phosphorylase"/>
    <property type="match status" value="1"/>
</dbReference>
<dbReference type="GO" id="GO:0008713">
    <property type="term" value="F:ADP-heptose-lipopolysaccharide heptosyltransferase activity"/>
    <property type="evidence" value="ECO:0007669"/>
    <property type="project" value="TreeGrafter"/>
</dbReference>
<accession>A0A5D0HKX7</accession>
<keyword evidence="2 3" id="KW-0808">Transferase</keyword>
<evidence type="ECO:0000256" key="2">
    <source>
        <dbReference type="ARBA" id="ARBA00022679"/>
    </source>
</evidence>
<dbReference type="RefSeq" id="WP_148544952.1">
    <property type="nucleotide sequence ID" value="NZ_VSDQ01000718.1"/>
</dbReference>
<name>A0A5D0HKX7_9FLAO</name>
<dbReference type="CDD" id="cd03789">
    <property type="entry name" value="GT9_LPS_heptosyltransferase"/>
    <property type="match status" value="1"/>
</dbReference>
<gene>
    <name evidence="3" type="ORF">FUA24_20675</name>
</gene>
<evidence type="ECO:0000313" key="3">
    <source>
        <dbReference type="EMBL" id="TYA71966.1"/>
    </source>
</evidence>
<dbReference type="PANTHER" id="PTHR30160:SF7">
    <property type="entry name" value="ADP-HEPTOSE--LPS HEPTOSYLTRANSFERASE 2"/>
    <property type="match status" value="1"/>
</dbReference>
<protein>
    <submittedName>
        <fullName evidence="3">Glycosyltransferase family 9 protein</fullName>
    </submittedName>
</protein>
<keyword evidence="1" id="KW-0328">Glycosyltransferase</keyword>
<dbReference type="OrthoDB" id="9797795at2"/>
<dbReference type="Proteomes" id="UP000323930">
    <property type="component" value="Unassembled WGS sequence"/>
</dbReference>
<dbReference type="GO" id="GO:0009244">
    <property type="term" value="P:lipopolysaccharide core region biosynthetic process"/>
    <property type="evidence" value="ECO:0007669"/>
    <property type="project" value="TreeGrafter"/>
</dbReference>
<dbReference type="EMBL" id="VSDQ01000718">
    <property type="protein sequence ID" value="TYA71966.1"/>
    <property type="molecule type" value="Genomic_DNA"/>
</dbReference>
<proteinExistence type="predicted"/>